<comment type="similarity">
    <text evidence="2 5">Belongs to the Nudix hydrolase family.</text>
</comment>
<evidence type="ECO:0000256" key="5">
    <source>
        <dbReference type="RuleBase" id="RU003476"/>
    </source>
</evidence>
<dbReference type="InterPro" id="IPR000086">
    <property type="entry name" value="NUDIX_hydrolase_dom"/>
</dbReference>
<sequence>MTSAPPGGPPRPERRDADGPEPGERYRRRTARVLLVDDAGRTLLFRFPLSFGDPAAGHCWITPGGGVEPGETLRAAAARELREETGLVVPPGDLGPRVAVTSGHADLGWSKGLFRDDFFFYRTAAGEIDTEGFTPIEREHMGAHRWWTLDELAGSGETVYPLGLAGLLADLLSGTVPAEPVRLPWHH</sequence>
<dbReference type="PANTHER" id="PTHR43046:SF12">
    <property type="entry name" value="GDP-MANNOSE MANNOSYL HYDROLASE"/>
    <property type="match status" value="1"/>
</dbReference>
<dbReference type="RefSeq" id="WP_089331134.1">
    <property type="nucleotide sequence ID" value="NZ_FZOR01000074.1"/>
</dbReference>
<keyword evidence="9" id="KW-1185">Reference proteome</keyword>
<dbReference type="InterPro" id="IPR020084">
    <property type="entry name" value="NUDIX_hydrolase_CS"/>
</dbReference>
<dbReference type="EMBL" id="FZOR01000074">
    <property type="protein sequence ID" value="SNT62577.1"/>
    <property type="molecule type" value="Genomic_DNA"/>
</dbReference>
<dbReference type="Proteomes" id="UP000198318">
    <property type="component" value="Unassembled WGS sequence"/>
</dbReference>
<dbReference type="PANTHER" id="PTHR43046">
    <property type="entry name" value="GDP-MANNOSE MANNOSYL HYDROLASE"/>
    <property type="match status" value="1"/>
</dbReference>
<dbReference type="PROSITE" id="PS00893">
    <property type="entry name" value="NUDIX_BOX"/>
    <property type="match status" value="1"/>
</dbReference>
<dbReference type="OrthoDB" id="3214694at2"/>
<evidence type="ECO:0000313" key="9">
    <source>
        <dbReference type="Proteomes" id="UP000198318"/>
    </source>
</evidence>
<evidence type="ECO:0000256" key="1">
    <source>
        <dbReference type="ARBA" id="ARBA00001946"/>
    </source>
</evidence>
<dbReference type="InterPro" id="IPR020476">
    <property type="entry name" value="Nudix_hydrolase"/>
</dbReference>
<feature type="compositionally biased region" description="Pro residues" evidence="6">
    <location>
        <begin position="1"/>
        <end position="10"/>
    </location>
</feature>
<keyword evidence="4" id="KW-0460">Magnesium</keyword>
<name>A0A239P645_9ACTN</name>
<comment type="cofactor">
    <cofactor evidence="1">
        <name>Mg(2+)</name>
        <dbReference type="ChEBI" id="CHEBI:18420"/>
    </cofactor>
</comment>
<evidence type="ECO:0000313" key="8">
    <source>
        <dbReference type="EMBL" id="SNT62577.1"/>
    </source>
</evidence>
<evidence type="ECO:0000256" key="4">
    <source>
        <dbReference type="ARBA" id="ARBA00022842"/>
    </source>
</evidence>
<gene>
    <name evidence="8" type="ORF">SAMN05443665_10749</name>
</gene>
<proteinExistence type="inferred from homology"/>
<dbReference type="SUPFAM" id="SSF55811">
    <property type="entry name" value="Nudix"/>
    <property type="match status" value="1"/>
</dbReference>
<dbReference type="CDD" id="cd04685">
    <property type="entry name" value="NUDIX_Hydrolase"/>
    <property type="match status" value="1"/>
</dbReference>
<feature type="domain" description="Nudix hydrolase" evidence="7">
    <location>
        <begin position="26"/>
        <end position="170"/>
    </location>
</feature>
<feature type="region of interest" description="Disordered" evidence="6">
    <location>
        <begin position="1"/>
        <end position="28"/>
    </location>
</feature>
<evidence type="ECO:0000256" key="3">
    <source>
        <dbReference type="ARBA" id="ARBA00022801"/>
    </source>
</evidence>
<evidence type="ECO:0000256" key="2">
    <source>
        <dbReference type="ARBA" id="ARBA00005582"/>
    </source>
</evidence>
<organism evidence="8 9">
    <name type="scientific">Actinomadura meyerae</name>
    <dbReference type="NCBI Taxonomy" id="240840"/>
    <lineage>
        <taxon>Bacteria</taxon>
        <taxon>Bacillati</taxon>
        <taxon>Actinomycetota</taxon>
        <taxon>Actinomycetes</taxon>
        <taxon>Streptosporangiales</taxon>
        <taxon>Thermomonosporaceae</taxon>
        <taxon>Actinomadura</taxon>
    </lineage>
</organism>
<dbReference type="InterPro" id="IPR015797">
    <property type="entry name" value="NUDIX_hydrolase-like_dom_sf"/>
</dbReference>
<dbReference type="PROSITE" id="PS51462">
    <property type="entry name" value="NUDIX"/>
    <property type="match status" value="1"/>
</dbReference>
<dbReference type="Gene3D" id="3.90.79.10">
    <property type="entry name" value="Nucleoside Triphosphate Pyrophosphohydrolase"/>
    <property type="match status" value="1"/>
</dbReference>
<evidence type="ECO:0000256" key="6">
    <source>
        <dbReference type="SAM" id="MobiDB-lite"/>
    </source>
</evidence>
<accession>A0A239P645</accession>
<dbReference type="GO" id="GO:0016787">
    <property type="term" value="F:hydrolase activity"/>
    <property type="evidence" value="ECO:0007669"/>
    <property type="project" value="UniProtKB-KW"/>
</dbReference>
<evidence type="ECO:0000259" key="7">
    <source>
        <dbReference type="PROSITE" id="PS51462"/>
    </source>
</evidence>
<reference evidence="8 9" key="1">
    <citation type="submission" date="2017-06" db="EMBL/GenBank/DDBJ databases">
        <authorList>
            <person name="Kim H.J."/>
            <person name="Triplett B.A."/>
        </authorList>
    </citation>
    <scope>NUCLEOTIDE SEQUENCE [LARGE SCALE GENOMIC DNA]</scope>
    <source>
        <strain evidence="8 9">DSM 44715</strain>
    </source>
</reference>
<dbReference type="PRINTS" id="PR00502">
    <property type="entry name" value="NUDIXFAMILY"/>
</dbReference>
<keyword evidence="3 5" id="KW-0378">Hydrolase</keyword>
<dbReference type="Pfam" id="PF00293">
    <property type="entry name" value="NUDIX"/>
    <property type="match status" value="1"/>
</dbReference>
<protein>
    <submittedName>
        <fullName evidence="8">8-oxo-dGTP pyrophosphatase MutT, NUDIX family</fullName>
    </submittedName>
</protein>
<feature type="compositionally biased region" description="Basic and acidic residues" evidence="6">
    <location>
        <begin position="11"/>
        <end position="25"/>
    </location>
</feature>
<dbReference type="AlphaFoldDB" id="A0A239P645"/>